<dbReference type="EMBL" id="JBHSBL010000024">
    <property type="protein sequence ID" value="MFC4070454.1"/>
    <property type="molecule type" value="Genomic_DNA"/>
</dbReference>
<comment type="caution">
    <text evidence="3">The sequence shown here is derived from an EMBL/GenBank/DDBJ whole genome shotgun (WGS) entry which is preliminary data.</text>
</comment>
<evidence type="ECO:0000256" key="1">
    <source>
        <dbReference type="SAM" id="MobiDB-lite"/>
    </source>
</evidence>
<name>A0ABV8J1J3_9ACTN</name>
<dbReference type="Proteomes" id="UP001595867">
    <property type="component" value="Unassembled WGS sequence"/>
</dbReference>
<reference evidence="4" key="1">
    <citation type="journal article" date="2019" name="Int. J. Syst. Evol. Microbiol.">
        <title>The Global Catalogue of Microorganisms (GCM) 10K type strain sequencing project: providing services to taxonomists for standard genome sequencing and annotation.</title>
        <authorList>
            <consortium name="The Broad Institute Genomics Platform"/>
            <consortium name="The Broad Institute Genome Sequencing Center for Infectious Disease"/>
            <person name="Wu L."/>
            <person name="Ma J."/>
        </authorList>
    </citation>
    <scope>NUCLEOTIDE SEQUENCE [LARGE SCALE GENOMIC DNA]</scope>
    <source>
        <strain evidence="4">TBRC 5832</strain>
    </source>
</reference>
<keyword evidence="4" id="KW-1185">Reference proteome</keyword>
<protein>
    <submittedName>
        <fullName evidence="3">DUF4240 domain-containing protein</fullName>
    </submittedName>
</protein>
<proteinExistence type="predicted"/>
<evidence type="ECO:0000259" key="2">
    <source>
        <dbReference type="Pfam" id="PF14024"/>
    </source>
</evidence>
<evidence type="ECO:0000313" key="4">
    <source>
        <dbReference type="Proteomes" id="UP001595867"/>
    </source>
</evidence>
<feature type="region of interest" description="Disordered" evidence="1">
    <location>
        <begin position="148"/>
        <end position="173"/>
    </location>
</feature>
<gene>
    <name evidence="3" type="ORF">ACFO0C_36455</name>
</gene>
<dbReference type="RefSeq" id="WP_378071332.1">
    <property type="nucleotide sequence ID" value="NZ_JBHSBL010000024.1"/>
</dbReference>
<accession>A0ABV8J1J3</accession>
<feature type="domain" description="DUF4240" evidence="2">
    <location>
        <begin position="1"/>
        <end position="137"/>
    </location>
</feature>
<organism evidence="3 4">
    <name type="scientific">Actinoplanes subglobosus</name>
    <dbReference type="NCBI Taxonomy" id="1547892"/>
    <lineage>
        <taxon>Bacteria</taxon>
        <taxon>Bacillati</taxon>
        <taxon>Actinomycetota</taxon>
        <taxon>Actinomycetes</taxon>
        <taxon>Micromonosporales</taxon>
        <taxon>Micromonosporaceae</taxon>
        <taxon>Actinoplanes</taxon>
    </lineage>
</organism>
<dbReference type="Pfam" id="PF14024">
    <property type="entry name" value="DUF4240"/>
    <property type="match status" value="1"/>
</dbReference>
<evidence type="ECO:0000313" key="3">
    <source>
        <dbReference type="EMBL" id="MFC4070454.1"/>
    </source>
</evidence>
<dbReference type="InterPro" id="IPR025334">
    <property type="entry name" value="DUF4240"/>
</dbReference>
<sequence>MELTDFWSIVEDSAREGTDPDERAARIAASLAALSDEDLIAFQGHFDDQMDRLGGDLVWKAAALIRNGCGDDSFSRFRAWVIGLGREAVDRVVADPDHLAERPEIQRLAGRDDSEWADDEWPDWEEFEFAAVNEYERRHGAVALPRGERAVTPEGEDRELPRLDAMFPDSGPL</sequence>